<sequence>MIKILISNMEEIIRNKEFLNLLKVKLSKGKLLFVPSNLKNKKLTEEFGTEIYKLFLKNNLLFVDIEYLYEDFDFKLLNSMNEYSLIFLMGGDTVEQNSFITKINLMKS</sequence>
<reference evidence="1 2" key="1">
    <citation type="journal article" date="2022" name="Int. J. Syst. Evol. Microbiol.">
        <title>Miniphocaeibacter halophilus sp. nov., an ammonium-tolerant acetate-producing bacterium isolated from a biogas system.</title>
        <authorList>
            <person name="Schnurer A."/>
            <person name="Singh A."/>
            <person name="Bi S."/>
            <person name="Qiao W."/>
            <person name="Westerholm M."/>
        </authorList>
    </citation>
    <scope>NUCLEOTIDE SEQUENCE [LARGE SCALE GENOMIC DNA]</scope>
    <source>
        <strain evidence="1 2">AMB_01</strain>
    </source>
</reference>
<dbReference type="EMBL" id="CP066744">
    <property type="protein sequence ID" value="QQK07769.1"/>
    <property type="molecule type" value="Genomic_DNA"/>
</dbReference>
<evidence type="ECO:0000313" key="2">
    <source>
        <dbReference type="Proteomes" id="UP000595814"/>
    </source>
</evidence>
<name>A0AC61MSG2_9FIRM</name>
<protein>
    <submittedName>
        <fullName evidence="1">Uncharacterized protein</fullName>
    </submittedName>
</protein>
<gene>
    <name evidence="1" type="ORF">JFY71_10865</name>
</gene>
<evidence type="ECO:0000313" key="1">
    <source>
        <dbReference type="EMBL" id="QQK07769.1"/>
    </source>
</evidence>
<organism evidence="1 2">
    <name type="scientific">Miniphocaeibacter halophilus</name>
    <dbReference type="NCBI Taxonomy" id="2931922"/>
    <lineage>
        <taxon>Bacteria</taxon>
        <taxon>Bacillati</taxon>
        <taxon>Bacillota</taxon>
        <taxon>Tissierellia</taxon>
        <taxon>Tissierellales</taxon>
        <taxon>Peptoniphilaceae</taxon>
        <taxon>Miniphocaeibacter</taxon>
    </lineage>
</organism>
<accession>A0AC61MSG2</accession>
<keyword evidence="2" id="KW-1185">Reference proteome</keyword>
<proteinExistence type="predicted"/>
<dbReference type="Proteomes" id="UP000595814">
    <property type="component" value="Chromosome"/>
</dbReference>